<gene>
    <name evidence="2" type="ORF">MPRI_35620</name>
</gene>
<evidence type="ECO:0000313" key="2">
    <source>
        <dbReference type="EMBL" id="BBY71375.1"/>
    </source>
</evidence>
<proteinExistence type="predicted"/>
<dbReference type="EMBL" id="AP022597">
    <property type="protein sequence ID" value="BBY71375.1"/>
    <property type="molecule type" value="Genomic_DNA"/>
</dbReference>
<organism evidence="2 3">
    <name type="scientific">Mycobacterium paraintracellulare</name>
    <dbReference type="NCBI Taxonomy" id="1138383"/>
    <lineage>
        <taxon>Bacteria</taxon>
        <taxon>Bacillati</taxon>
        <taxon>Actinomycetota</taxon>
        <taxon>Actinomycetes</taxon>
        <taxon>Mycobacteriales</taxon>
        <taxon>Mycobacteriaceae</taxon>
        <taxon>Mycobacterium</taxon>
        <taxon>Mycobacterium avium complex (MAC)</taxon>
    </lineage>
</organism>
<reference evidence="2 3" key="1">
    <citation type="journal article" date="2019" name="Emerg. Microbes Infect.">
        <title>Comprehensive subspecies identification of 175 nontuberculous mycobacteria species based on 7547 genomic profiles.</title>
        <authorList>
            <person name="Matsumoto Y."/>
            <person name="Kinjo T."/>
            <person name="Motooka D."/>
            <person name="Nabeya D."/>
            <person name="Jung N."/>
            <person name="Uechi K."/>
            <person name="Horii T."/>
            <person name="Iida T."/>
            <person name="Fujita J."/>
            <person name="Nakamura S."/>
        </authorList>
    </citation>
    <scope>NUCLEOTIDE SEQUENCE [LARGE SCALE GENOMIC DNA]</scope>
    <source>
        <strain evidence="2 3">JCM 30622</strain>
    </source>
</reference>
<protein>
    <submittedName>
        <fullName evidence="2">Uncharacterized protein</fullName>
    </submittedName>
</protein>
<accession>A0ABN6ARA3</accession>
<feature type="signal peptide" evidence="1">
    <location>
        <begin position="1"/>
        <end position="25"/>
    </location>
</feature>
<dbReference type="Proteomes" id="UP000466578">
    <property type="component" value="Chromosome"/>
</dbReference>
<name>A0ABN6ARA3_9MYCO</name>
<keyword evidence="3" id="KW-1185">Reference proteome</keyword>
<sequence length="145" mass="15392">MKHISLTAILAVGLGGLLHAPVARAEDLVTYDIFSESVGQLAGVEYRDTSGKHLLQDVPLPWTLTVPVVKATSSTADGAELRADWRPDFRTAATVGRVLQGHFVTVRISRGGETLCESILDVGNATCYGNVPHTAENESSPGNLP</sequence>
<evidence type="ECO:0000256" key="1">
    <source>
        <dbReference type="SAM" id="SignalP"/>
    </source>
</evidence>
<feature type="chain" id="PRO_5047201574" evidence="1">
    <location>
        <begin position="26"/>
        <end position="145"/>
    </location>
</feature>
<keyword evidence="1" id="KW-0732">Signal</keyword>
<evidence type="ECO:0000313" key="3">
    <source>
        <dbReference type="Proteomes" id="UP000466578"/>
    </source>
</evidence>